<gene>
    <name evidence="1" type="ORF">DHETER_LOCUS4337</name>
</gene>
<evidence type="ECO:0000313" key="1">
    <source>
        <dbReference type="EMBL" id="CAG8530356.1"/>
    </source>
</evidence>
<proteinExistence type="predicted"/>
<feature type="non-terminal residue" evidence="1">
    <location>
        <position position="1"/>
    </location>
</feature>
<protein>
    <submittedName>
        <fullName evidence="1">13791_t:CDS:1</fullName>
    </submittedName>
</protein>
<dbReference type="EMBL" id="CAJVPU010004252">
    <property type="protein sequence ID" value="CAG8530356.1"/>
    <property type="molecule type" value="Genomic_DNA"/>
</dbReference>
<comment type="caution">
    <text evidence="1">The sequence shown here is derived from an EMBL/GenBank/DDBJ whole genome shotgun (WGS) entry which is preliminary data.</text>
</comment>
<accession>A0ACA9LHR9</accession>
<keyword evidence="2" id="KW-1185">Reference proteome</keyword>
<reference evidence="1" key="1">
    <citation type="submission" date="2021-06" db="EMBL/GenBank/DDBJ databases">
        <authorList>
            <person name="Kallberg Y."/>
            <person name="Tangrot J."/>
            <person name="Rosling A."/>
        </authorList>
    </citation>
    <scope>NUCLEOTIDE SEQUENCE</scope>
    <source>
        <strain evidence="1">IL203A</strain>
    </source>
</reference>
<name>A0ACA9LHR9_9GLOM</name>
<sequence>YNFIIGVITIEAIEVFVVVRVGCDFKLLLFKLLEFLLLLGCDFIIEVIAIGVIEVFIVIKLLLELVFVI</sequence>
<dbReference type="Proteomes" id="UP000789702">
    <property type="component" value="Unassembled WGS sequence"/>
</dbReference>
<organism evidence="1 2">
    <name type="scientific">Dentiscutata heterogama</name>
    <dbReference type="NCBI Taxonomy" id="1316150"/>
    <lineage>
        <taxon>Eukaryota</taxon>
        <taxon>Fungi</taxon>
        <taxon>Fungi incertae sedis</taxon>
        <taxon>Mucoromycota</taxon>
        <taxon>Glomeromycotina</taxon>
        <taxon>Glomeromycetes</taxon>
        <taxon>Diversisporales</taxon>
        <taxon>Gigasporaceae</taxon>
        <taxon>Dentiscutata</taxon>
    </lineage>
</organism>
<evidence type="ECO:0000313" key="2">
    <source>
        <dbReference type="Proteomes" id="UP000789702"/>
    </source>
</evidence>